<organism evidence="5 6">
    <name type="scientific">Cellulomonas marina</name>
    <dbReference type="NCBI Taxonomy" id="988821"/>
    <lineage>
        <taxon>Bacteria</taxon>
        <taxon>Bacillati</taxon>
        <taxon>Actinomycetota</taxon>
        <taxon>Actinomycetes</taxon>
        <taxon>Micrococcales</taxon>
        <taxon>Cellulomonadaceae</taxon>
        <taxon>Cellulomonas</taxon>
    </lineage>
</organism>
<feature type="domain" description="GGDEF" evidence="4">
    <location>
        <begin position="380"/>
        <end position="520"/>
    </location>
</feature>
<dbReference type="InterPro" id="IPR007891">
    <property type="entry name" value="CHASE3"/>
</dbReference>
<dbReference type="Gene3D" id="3.30.450.20">
    <property type="entry name" value="PAS domain"/>
    <property type="match status" value="1"/>
</dbReference>
<dbReference type="Pfam" id="PF05227">
    <property type="entry name" value="CHASE3"/>
    <property type="match status" value="1"/>
</dbReference>
<dbReference type="InterPro" id="IPR035965">
    <property type="entry name" value="PAS-like_dom_sf"/>
</dbReference>
<sequence>MRAQGRRTVLLAVLLAALLAALLAGVLAVLCATSAVAVARDRDRADRSQRVSAAADALLVALLDAETGQRGYLLTGDDAFLQPYEEGRQRVPAALERLQAEAAEVPAARAPAQRLAAAVAAKDRLVQRIVALARAGQTDAAVRVVTGGTGKAAMDEVRVQVDEVRAAAGAAAGRARAAADRWLVAALAAAVALAGLVLTLALRRAGAAAHRWRVAHGRGEDRFRRLFEGSVVGMAVLAVPPAGPARVVAVNPVLADLVRVPREGLVGADPLAFVGPQDGAEVADGVRRCASDGVEEYLGERTLQRPDGTTAFVVVSVRPLPEVDGDTGCLLEVLDVTERRVTEAALAHQALHDPLTDLPNRVLALDHLELAVTRLTRVGGLVAVVYVDLDGFKDVNDRRGHAVGDRVLVEQAARLRSVVRDADTAARMGGDEFLVVSPDLASADDALRLARRVVDALGRPLSLGGHAGGGEEVVVTASAAWPWAGPARRRSRSSVRPTARCTTPSAAVGPGRYWPATRRTRARRCRGSRLHPRADVRRRPCGRILVRAPRDVRRRVGRTVRRWWSAEGVGTRC</sequence>
<keyword evidence="2" id="KW-1133">Transmembrane helix</keyword>
<dbReference type="EMBL" id="FOKA01000007">
    <property type="protein sequence ID" value="SFB11340.1"/>
    <property type="molecule type" value="Genomic_DNA"/>
</dbReference>
<dbReference type="Proteomes" id="UP000199012">
    <property type="component" value="Unassembled WGS sequence"/>
</dbReference>
<dbReference type="PANTHER" id="PTHR44757">
    <property type="entry name" value="DIGUANYLATE CYCLASE DGCP"/>
    <property type="match status" value="1"/>
</dbReference>
<feature type="transmembrane region" description="Helical" evidence="2">
    <location>
        <begin position="182"/>
        <end position="202"/>
    </location>
</feature>
<keyword evidence="2" id="KW-0812">Transmembrane</keyword>
<dbReference type="NCBIfam" id="TIGR00229">
    <property type="entry name" value="sensory_box"/>
    <property type="match status" value="1"/>
</dbReference>
<evidence type="ECO:0000256" key="2">
    <source>
        <dbReference type="SAM" id="Phobius"/>
    </source>
</evidence>
<dbReference type="InterPro" id="IPR000700">
    <property type="entry name" value="PAS-assoc_C"/>
</dbReference>
<evidence type="ECO:0000259" key="3">
    <source>
        <dbReference type="PROSITE" id="PS50113"/>
    </source>
</evidence>
<keyword evidence="2" id="KW-0472">Membrane</keyword>
<evidence type="ECO:0000313" key="5">
    <source>
        <dbReference type="EMBL" id="SFB11340.1"/>
    </source>
</evidence>
<gene>
    <name evidence="5" type="ORF">SAMN05421867_10782</name>
</gene>
<dbReference type="AlphaFoldDB" id="A0A1I0YFQ7"/>
<name>A0A1I0YFQ7_9CELL</name>
<reference evidence="5 6" key="1">
    <citation type="submission" date="2016-10" db="EMBL/GenBank/DDBJ databases">
        <authorList>
            <person name="de Groot N.N."/>
        </authorList>
    </citation>
    <scope>NUCLEOTIDE SEQUENCE [LARGE SCALE GENOMIC DNA]</scope>
    <source>
        <strain evidence="5 6">CGMCC 4.6945</strain>
    </source>
</reference>
<dbReference type="InterPro" id="IPR000014">
    <property type="entry name" value="PAS"/>
</dbReference>
<feature type="domain" description="PAC" evidence="3">
    <location>
        <begin position="297"/>
        <end position="348"/>
    </location>
</feature>
<accession>A0A1I0YFQ7</accession>
<dbReference type="PROSITE" id="PS50887">
    <property type="entry name" value="GGDEF"/>
    <property type="match status" value="1"/>
</dbReference>
<dbReference type="Gene3D" id="3.30.70.270">
    <property type="match status" value="1"/>
</dbReference>
<protein>
    <submittedName>
        <fullName evidence="5">PAS domain S-box-containing protein/diguanylate cyclase (GGDEF) domain-containing protein</fullName>
    </submittedName>
</protein>
<evidence type="ECO:0000259" key="4">
    <source>
        <dbReference type="PROSITE" id="PS50887"/>
    </source>
</evidence>
<dbReference type="STRING" id="988821.SAMN05421867_10782"/>
<dbReference type="SMART" id="SM00267">
    <property type="entry name" value="GGDEF"/>
    <property type="match status" value="1"/>
</dbReference>
<dbReference type="PROSITE" id="PS50113">
    <property type="entry name" value="PAC"/>
    <property type="match status" value="1"/>
</dbReference>
<dbReference type="SUPFAM" id="SSF55073">
    <property type="entry name" value="Nucleotide cyclase"/>
    <property type="match status" value="1"/>
</dbReference>
<dbReference type="CDD" id="cd01949">
    <property type="entry name" value="GGDEF"/>
    <property type="match status" value="1"/>
</dbReference>
<dbReference type="InterPro" id="IPR029787">
    <property type="entry name" value="Nucleotide_cyclase"/>
</dbReference>
<dbReference type="NCBIfam" id="TIGR00254">
    <property type="entry name" value="GGDEF"/>
    <property type="match status" value="1"/>
</dbReference>
<evidence type="ECO:0000313" key="6">
    <source>
        <dbReference type="Proteomes" id="UP000199012"/>
    </source>
</evidence>
<keyword evidence="6" id="KW-1185">Reference proteome</keyword>
<dbReference type="InterPro" id="IPR043128">
    <property type="entry name" value="Rev_trsase/Diguanyl_cyclase"/>
</dbReference>
<dbReference type="SUPFAM" id="SSF55785">
    <property type="entry name" value="PYP-like sensor domain (PAS domain)"/>
    <property type="match status" value="1"/>
</dbReference>
<proteinExistence type="predicted"/>
<dbReference type="InterPro" id="IPR052155">
    <property type="entry name" value="Biofilm_reg_signaling"/>
</dbReference>
<feature type="region of interest" description="Disordered" evidence="1">
    <location>
        <begin position="488"/>
        <end position="510"/>
    </location>
</feature>
<dbReference type="InterPro" id="IPR000160">
    <property type="entry name" value="GGDEF_dom"/>
</dbReference>
<dbReference type="CDD" id="cd19410">
    <property type="entry name" value="HK9-like_sensor"/>
    <property type="match status" value="1"/>
</dbReference>
<dbReference type="RefSeq" id="WP_139224397.1">
    <property type="nucleotide sequence ID" value="NZ_BONM01000008.1"/>
</dbReference>
<evidence type="ECO:0000256" key="1">
    <source>
        <dbReference type="SAM" id="MobiDB-lite"/>
    </source>
</evidence>
<dbReference type="PANTHER" id="PTHR44757:SF2">
    <property type="entry name" value="BIOFILM ARCHITECTURE MAINTENANCE PROTEIN MBAA"/>
    <property type="match status" value="1"/>
</dbReference>
<dbReference type="Pfam" id="PF08448">
    <property type="entry name" value="PAS_4"/>
    <property type="match status" value="1"/>
</dbReference>
<dbReference type="InterPro" id="IPR013656">
    <property type="entry name" value="PAS_4"/>
</dbReference>
<dbReference type="Pfam" id="PF00990">
    <property type="entry name" value="GGDEF"/>
    <property type="match status" value="1"/>
</dbReference>
<dbReference type="OrthoDB" id="42802at2"/>